<dbReference type="Proteomes" id="UP000177691">
    <property type="component" value="Unassembled WGS sequence"/>
</dbReference>
<dbReference type="AlphaFoldDB" id="A0A1F5RZQ9"/>
<feature type="region of interest" description="Disordered" evidence="1">
    <location>
        <begin position="80"/>
        <end position="168"/>
    </location>
</feature>
<feature type="compositionally biased region" description="Basic and acidic residues" evidence="1">
    <location>
        <begin position="106"/>
        <end position="135"/>
    </location>
</feature>
<feature type="compositionally biased region" description="Basic and acidic residues" evidence="1">
    <location>
        <begin position="80"/>
        <end position="98"/>
    </location>
</feature>
<feature type="compositionally biased region" description="Gly residues" evidence="1">
    <location>
        <begin position="148"/>
        <end position="163"/>
    </location>
</feature>
<comment type="caution">
    <text evidence="2">The sequence shown here is derived from an EMBL/GenBank/DDBJ whole genome shotgun (WGS) entry which is preliminary data.</text>
</comment>
<organism evidence="2 3">
    <name type="scientific">Candidatus Falkowbacteria bacterium RIFCSPHIGHO2_02_FULL_45_15</name>
    <dbReference type="NCBI Taxonomy" id="1797987"/>
    <lineage>
        <taxon>Bacteria</taxon>
        <taxon>Candidatus Falkowiibacteriota</taxon>
    </lineage>
</organism>
<gene>
    <name evidence="2" type="ORF">A3D54_00650</name>
</gene>
<sequence length="207" mass="23460">MVQKCPACKSENTELEITAQKKFLRCLDCQYDERIITAQIPVQDIENLVKKTDLSWHKPSIEENDRDQRVQWLAQEQQKLREQQGDFQRLDRLGKSRDSGSAFRSGMEREANQGRDANEKYTAEHSDKERSERELGPLSYDASKARGGKGSMGYEAGKGGGGSAEYSSDSVHAKSYDEALAEACCSHPDVAKFHENVHKKRKDQYLV</sequence>
<name>A0A1F5RZQ9_9BACT</name>
<evidence type="ECO:0000313" key="3">
    <source>
        <dbReference type="Proteomes" id="UP000177691"/>
    </source>
</evidence>
<reference evidence="2 3" key="1">
    <citation type="journal article" date="2016" name="Nat. Commun.">
        <title>Thousands of microbial genomes shed light on interconnected biogeochemical processes in an aquifer system.</title>
        <authorList>
            <person name="Anantharaman K."/>
            <person name="Brown C.T."/>
            <person name="Hug L.A."/>
            <person name="Sharon I."/>
            <person name="Castelle C.J."/>
            <person name="Probst A.J."/>
            <person name="Thomas B.C."/>
            <person name="Singh A."/>
            <person name="Wilkins M.J."/>
            <person name="Karaoz U."/>
            <person name="Brodie E.L."/>
            <person name="Williams K.H."/>
            <person name="Hubbard S.S."/>
            <person name="Banfield J.F."/>
        </authorList>
    </citation>
    <scope>NUCLEOTIDE SEQUENCE [LARGE SCALE GENOMIC DNA]</scope>
</reference>
<evidence type="ECO:0000313" key="2">
    <source>
        <dbReference type="EMBL" id="OGF19908.1"/>
    </source>
</evidence>
<proteinExistence type="predicted"/>
<evidence type="ECO:0000256" key="1">
    <source>
        <dbReference type="SAM" id="MobiDB-lite"/>
    </source>
</evidence>
<dbReference type="EMBL" id="MFFU01000001">
    <property type="protein sequence ID" value="OGF19908.1"/>
    <property type="molecule type" value="Genomic_DNA"/>
</dbReference>
<protein>
    <submittedName>
        <fullName evidence="2">Uncharacterized protein</fullName>
    </submittedName>
</protein>
<accession>A0A1F5RZQ9</accession>